<protein>
    <submittedName>
        <fullName evidence="2">Uncharacterized protein</fullName>
    </submittedName>
</protein>
<dbReference type="OrthoDB" id="2328595at2"/>
<evidence type="ECO:0000313" key="3">
    <source>
        <dbReference type="Proteomes" id="UP000190328"/>
    </source>
</evidence>
<evidence type="ECO:0000256" key="1">
    <source>
        <dbReference type="SAM" id="Phobius"/>
    </source>
</evidence>
<accession>A0A1T4PZ43</accession>
<keyword evidence="1" id="KW-0812">Transmembrane</keyword>
<dbReference type="STRING" id="263852.SAMN02745116_01993"/>
<proteinExistence type="predicted"/>
<feature type="transmembrane region" description="Helical" evidence="1">
    <location>
        <begin position="166"/>
        <end position="185"/>
    </location>
</feature>
<feature type="transmembrane region" description="Helical" evidence="1">
    <location>
        <begin position="113"/>
        <end position="131"/>
    </location>
</feature>
<feature type="transmembrane region" description="Helical" evidence="1">
    <location>
        <begin position="197"/>
        <end position="224"/>
    </location>
</feature>
<feature type="transmembrane region" description="Helical" evidence="1">
    <location>
        <begin position="28"/>
        <end position="46"/>
    </location>
</feature>
<dbReference type="EMBL" id="FUXI01000024">
    <property type="protein sequence ID" value="SJZ96755.1"/>
    <property type="molecule type" value="Genomic_DNA"/>
</dbReference>
<keyword evidence="3" id="KW-1185">Reference proteome</keyword>
<feature type="transmembrane region" description="Helical" evidence="1">
    <location>
        <begin position="236"/>
        <end position="256"/>
    </location>
</feature>
<keyword evidence="1" id="KW-1133">Transmembrane helix</keyword>
<dbReference type="RefSeq" id="WP_078807911.1">
    <property type="nucleotide sequence ID" value="NZ_FUXI01000024.1"/>
</dbReference>
<dbReference type="AlphaFoldDB" id="A0A1T4PZ43"/>
<keyword evidence="1" id="KW-0472">Membrane</keyword>
<sequence length="289" mass="32997">MVQLRQDKTRQDKTRQDKTRQDGYKLKNFAIIFIASMFLLLPLIYMRGVLIGNDTMIHFNRFYDAMMNLKNGHFPSVSLYGFLSVGRICNALYGEGFAYICGGLLLLLKSWSSFQLVTSFVILFVAGSGMFLTGRKAGLSDKFSLIASLVYLCCYTTNLWTIHTAYTGFCSAVLPFVVMCGLDFIQKREKQVNILFLSFMMGILLNTHNFTAMLGVVVLIPFFIVGWVKSKERAKYLFSLFIAVVFSTLLSLRVFYSMIKLFKENNLYTVRPELNLAHSSNWFTIQMPA</sequence>
<name>A0A1T4PZ43_9ENTE</name>
<organism evidence="2 3">
    <name type="scientific">Pilibacter termitis</name>
    <dbReference type="NCBI Taxonomy" id="263852"/>
    <lineage>
        <taxon>Bacteria</taxon>
        <taxon>Bacillati</taxon>
        <taxon>Bacillota</taxon>
        <taxon>Bacilli</taxon>
        <taxon>Lactobacillales</taxon>
        <taxon>Enterococcaceae</taxon>
        <taxon>Pilibacter</taxon>
    </lineage>
</organism>
<reference evidence="2 3" key="1">
    <citation type="submission" date="2017-02" db="EMBL/GenBank/DDBJ databases">
        <authorList>
            <person name="Peterson S.W."/>
        </authorList>
    </citation>
    <scope>NUCLEOTIDE SEQUENCE [LARGE SCALE GENOMIC DNA]</scope>
    <source>
        <strain evidence="2 3">ATCC BAA-1030</strain>
    </source>
</reference>
<dbReference type="Proteomes" id="UP000190328">
    <property type="component" value="Unassembled WGS sequence"/>
</dbReference>
<evidence type="ECO:0000313" key="2">
    <source>
        <dbReference type="EMBL" id="SJZ96755.1"/>
    </source>
</evidence>
<gene>
    <name evidence="2" type="ORF">SAMN02745116_01993</name>
</gene>